<organism evidence="3">
    <name type="scientific">marine metagenome</name>
    <dbReference type="NCBI Taxonomy" id="408172"/>
    <lineage>
        <taxon>unclassified sequences</taxon>
        <taxon>metagenomes</taxon>
        <taxon>ecological metagenomes</taxon>
    </lineage>
</organism>
<keyword evidence="2" id="KW-0812">Transmembrane</keyword>
<sequence length="187" mass="21040">MPDIPLDTLIILLLVLASLFGRIFQKKREGQDTPSPEPFQPDQAPQDEEEGGQPRQVDLGEALRDFWQKAQQSAQPQPEPELGFEIEEPPPPLLHQQFHETDVVQKAHSADDADDNRVRQHMEEAQHKVESDHYEIGVDDGKKGNALVAAVVRDIRQGDSLRKAFVLREILGQPVSLRNESGHETHA</sequence>
<feature type="region of interest" description="Disordered" evidence="1">
    <location>
        <begin position="27"/>
        <end position="94"/>
    </location>
</feature>
<reference evidence="3" key="1">
    <citation type="submission" date="2018-05" db="EMBL/GenBank/DDBJ databases">
        <authorList>
            <person name="Lanie J.A."/>
            <person name="Ng W.-L."/>
            <person name="Kazmierczak K.M."/>
            <person name="Andrzejewski T.M."/>
            <person name="Davidsen T.M."/>
            <person name="Wayne K.J."/>
            <person name="Tettelin H."/>
            <person name="Glass J.I."/>
            <person name="Rusch D."/>
            <person name="Podicherti R."/>
            <person name="Tsui H.-C.T."/>
            <person name="Winkler M.E."/>
        </authorList>
    </citation>
    <scope>NUCLEOTIDE SEQUENCE</scope>
</reference>
<keyword evidence="2" id="KW-1133">Transmembrane helix</keyword>
<dbReference type="AlphaFoldDB" id="A0A382UVM4"/>
<evidence type="ECO:0000256" key="1">
    <source>
        <dbReference type="SAM" id="MobiDB-lite"/>
    </source>
</evidence>
<proteinExistence type="predicted"/>
<evidence type="ECO:0000313" key="3">
    <source>
        <dbReference type="EMBL" id="SVD38312.1"/>
    </source>
</evidence>
<dbReference type="EMBL" id="UINC01147155">
    <property type="protein sequence ID" value="SVD38312.1"/>
    <property type="molecule type" value="Genomic_DNA"/>
</dbReference>
<keyword evidence="2" id="KW-0472">Membrane</keyword>
<protein>
    <submittedName>
        <fullName evidence="3">Uncharacterized protein</fullName>
    </submittedName>
</protein>
<feature type="transmembrane region" description="Helical" evidence="2">
    <location>
        <begin position="6"/>
        <end position="24"/>
    </location>
</feature>
<accession>A0A382UVM4</accession>
<gene>
    <name evidence="3" type="ORF">METZ01_LOCUS391166</name>
</gene>
<name>A0A382UVM4_9ZZZZ</name>
<evidence type="ECO:0000256" key="2">
    <source>
        <dbReference type="SAM" id="Phobius"/>
    </source>
</evidence>